<gene>
    <name evidence="4" type="ORF">EJB05_03378</name>
</gene>
<evidence type="ECO:0000256" key="2">
    <source>
        <dbReference type="ARBA" id="ARBA00023136"/>
    </source>
</evidence>
<dbReference type="EMBL" id="RWGY01000004">
    <property type="protein sequence ID" value="TVU43956.1"/>
    <property type="molecule type" value="Genomic_DNA"/>
</dbReference>
<keyword evidence="3" id="KW-0812">Transmembrane</keyword>
<accession>A0A5J9W7L2</accession>
<dbReference type="InterPro" id="IPR044839">
    <property type="entry name" value="NDR1-like"/>
</dbReference>
<dbReference type="GO" id="GO:0005886">
    <property type="term" value="C:plasma membrane"/>
    <property type="evidence" value="ECO:0007669"/>
    <property type="project" value="TreeGrafter"/>
</dbReference>
<evidence type="ECO:0000313" key="4">
    <source>
        <dbReference type="EMBL" id="TVU43956.1"/>
    </source>
</evidence>
<dbReference type="Proteomes" id="UP000324897">
    <property type="component" value="Chromosome 5"/>
</dbReference>
<comment type="subcellular location">
    <subcellularLocation>
        <location evidence="1">Membrane</location>
    </subcellularLocation>
</comment>
<name>A0A5J9W7L2_9POAL</name>
<keyword evidence="3" id="KW-1133">Transmembrane helix</keyword>
<evidence type="ECO:0000256" key="1">
    <source>
        <dbReference type="ARBA" id="ARBA00004370"/>
    </source>
</evidence>
<dbReference type="GO" id="GO:0098542">
    <property type="term" value="P:defense response to other organism"/>
    <property type="evidence" value="ECO:0007669"/>
    <property type="project" value="InterPro"/>
</dbReference>
<dbReference type="OrthoDB" id="676007at2759"/>
<dbReference type="PANTHER" id="PTHR31234:SF10">
    <property type="entry name" value="HARPIN-INDUCED PROTEIN 1 CONTAINING PROTEIN, EXPRESSED"/>
    <property type="match status" value="1"/>
</dbReference>
<feature type="non-terminal residue" evidence="4">
    <location>
        <position position="1"/>
    </location>
</feature>
<dbReference type="PANTHER" id="PTHR31234">
    <property type="entry name" value="LATE EMBRYOGENESIS ABUNDANT (LEA) HYDROXYPROLINE-RICH GLYCOPROTEIN FAMILY"/>
    <property type="match status" value="1"/>
</dbReference>
<reference evidence="4 5" key="1">
    <citation type="journal article" date="2019" name="Sci. Rep.">
        <title>A high-quality genome of Eragrostis curvula grass provides insights into Poaceae evolution and supports new strategies to enhance forage quality.</title>
        <authorList>
            <person name="Carballo J."/>
            <person name="Santos B.A.C.M."/>
            <person name="Zappacosta D."/>
            <person name="Garbus I."/>
            <person name="Selva J.P."/>
            <person name="Gallo C.A."/>
            <person name="Diaz A."/>
            <person name="Albertini E."/>
            <person name="Caccamo M."/>
            <person name="Echenique V."/>
        </authorList>
    </citation>
    <scope>NUCLEOTIDE SEQUENCE [LARGE SCALE GENOMIC DNA]</scope>
    <source>
        <strain evidence="5">cv. Victoria</strain>
        <tissue evidence="4">Leaf</tissue>
    </source>
</reference>
<feature type="transmembrane region" description="Helical" evidence="3">
    <location>
        <begin position="18"/>
        <end position="42"/>
    </location>
</feature>
<keyword evidence="2 3" id="KW-0472">Membrane</keyword>
<evidence type="ECO:0000256" key="3">
    <source>
        <dbReference type="SAM" id="Phobius"/>
    </source>
</evidence>
<dbReference type="AlphaFoldDB" id="A0A5J9W7L2"/>
<sequence length="209" mass="22670">MGECDECCDGCFDEWWKIVAWIVGALLVGGIITVLVLAFAIFKPPKATVDDAVLHRFDLSPGAPAANSTISYNITATLSLRNPNIYYGISYDAFTTALSFNYTRFHESSLPALEHKAGKKVTLNIKVGGVGKPIKLTDAGVSEFDKEKKAGKFQVELRLDTVLTYKGRGTKCPTGVVCPLQLQLVDPDVAATAFQVTKCTVLRAKKYGC</sequence>
<comment type="caution">
    <text evidence="4">The sequence shown here is derived from an EMBL/GenBank/DDBJ whole genome shotgun (WGS) entry which is preliminary data.</text>
</comment>
<proteinExistence type="predicted"/>
<keyword evidence="5" id="KW-1185">Reference proteome</keyword>
<evidence type="ECO:0000313" key="5">
    <source>
        <dbReference type="Proteomes" id="UP000324897"/>
    </source>
</evidence>
<protein>
    <submittedName>
        <fullName evidence="4">Uncharacterized protein</fullName>
    </submittedName>
</protein>
<dbReference type="Gramene" id="TVU43956">
    <property type="protein sequence ID" value="TVU43956"/>
    <property type="gene ID" value="EJB05_03378"/>
</dbReference>
<organism evidence="4 5">
    <name type="scientific">Eragrostis curvula</name>
    <name type="common">weeping love grass</name>
    <dbReference type="NCBI Taxonomy" id="38414"/>
    <lineage>
        <taxon>Eukaryota</taxon>
        <taxon>Viridiplantae</taxon>
        <taxon>Streptophyta</taxon>
        <taxon>Embryophyta</taxon>
        <taxon>Tracheophyta</taxon>
        <taxon>Spermatophyta</taxon>
        <taxon>Magnoliopsida</taxon>
        <taxon>Liliopsida</taxon>
        <taxon>Poales</taxon>
        <taxon>Poaceae</taxon>
        <taxon>PACMAD clade</taxon>
        <taxon>Chloridoideae</taxon>
        <taxon>Eragrostideae</taxon>
        <taxon>Eragrostidinae</taxon>
        <taxon>Eragrostis</taxon>
    </lineage>
</organism>